<organism evidence="3 4">
    <name type="scientific">Agrobacterium tumefaciens</name>
    <dbReference type="NCBI Taxonomy" id="358"/>
    <lineage>
        <taxon>Bacteria</taxon>
        <taxon>Pseudomonadati</taxon>
        <taxon>Pseudomonadota</taxon>
        <taxon>Alphaproteobacteria</taxon>
        <taxon>Hyphomicrobiales</taxon>
        <taxon>Rhizobiaceae</taxon>
        <taxon>Rhizobium/Agrobacterium group</taxon>
        <taxon>Agrobacterium</taxon>
        <taxon>Agrobacterium tumefaciens complex</taxon>
    </lineage>
</organism>
<dbReference type="InterPro" id="IPR025951">
    <property type="entry name" value="GXWXG_dom"/>
</dbReference>
<dbReference type="InterPro" id="IPR025568">
    <property type="entry name" value="DUF4334"/>
</dbReference>
<proteinExistence type="predicted"/>
<evidence type="ECO:0000313" key="4">
    <source>
        <dbReference type="Proteomes" id="UP000035017"/>
    </source>
</evidence>
<protein>
    <recommendedName>
        <fullName evidence="5">DUF4334 domain-containing protein</fullName>
    </recommendedName>
</protein>
<evidence type="ECO:0000259" key="2">
    <source>
        <dbReference type="Pfam" id="PF14232"/>
    </source>
</evidence>
<dbReference type="Proteomes" id="UP000035017">
    <property type="component" value="Unassembled WGS sequence"/>
</dbReference>
<evidence type="ECO:0000313" key="3">
    <source>
        <dbReference type="EMBL" id="KIQ03799.1"/>
    </source>
</evidence>
<name>A0A0D0KZ29_AGRTU</name>
<reference evidence="3 4" key="1">
    <citation type="submission" date="2014-12" db="EMBL/GenBank/DDBJ databases">
        <title>16Stimator: statistical estimation of ribosomal gene copy numbers from draft genome assemblies.</title>
        <authorList>
            <person name="Perisin M.A."/>
            <person name="Vetter M."/>
            <person name="Gilbert J.A."/>
            <person name="Bergelson J."/>
        </authorList>
    </citation>
    <scope>NUCLEOTIDE SEQUENCE [LARGE SCALE GENOMIC DNA]</scope>
    <source>
        <strain evidence="3 4">MEJ076</strain>
    </source>
</reference>
<dbReference type="Pfam" id="PF14231">
    <property type="entry name" value="GXWXG"/>
    <property type="match status" value="1"/>
</dbReference>
<sequence length="179" mass="20032">MIENIIATRVASPAQVLACFDTLPVVDLSFMAGRWRGFEIKTGHRLDGLLEPSGWYGKLFISPEAVHPLLFNTRDGKGLYAVDPLLVPLGLPFPRTSVLGLAMAVLRPVLQTRLPKARLRMIEYRGRSTATMAYDGKPIFDHFVKIDDRRVLGIMDLKGMSGPYAFCLERDDTPMDVRL</sequence>
<accession>A0A0D0KZ29</accession>
<dbReference type="AlphaFoldDB" id="A0A0D0KZ29"/>
<dbReference type="EMBL" id="JXQV01000006">
    <property type="protein sequence ID" value="KIQ03799.1"/>
    <property type="molecule type" value="Genomic_DNA"/>
</dbReference>
<dbReference type="Gene3D" id="2.40.128.580">
    <property type="entry name" value="GXWXG domain"/>
    <property type="match status" value="1"/>
</dbReference>
<gene>
    <name evidence="3" type="ORF">RU07_07320</name>
</gene>
<feature type="domain" description="GXWXG" evidence="1">
    <location>
        <begin position="19"/>
        <end position="76"/>
    </location>
</feature>
<evidence type="ECO:0008006" key="5">
    <source>
        <dbReference type="Google" id="ProtNLM"/>
    </source>
</evidence>
<feature type="domain" description="DUF4334" evidence="2">
    <location>
        <begin position="115"/>
        <end position="170"/>
    </location>
</feature>
<dbReference type="OrthoDB" id="8905397at2"/>
<comment type="caution">
    <text evidence="3">The sequence shown here is derived from an EMBL/GenBank/DDBJ whole genome shotgun (WGS) entry which is preliminary data.</text>
</comment>
<evidence type="ECO:0000259" key="1">
    <source>
        <dbReference type="Pfam" id="PF14231"/>
    </source>
</evidence>
<dbReference type="Pfam" id="PF14232">
    <property type="entry name" value="DUF4334"/>
    <property type="match status" value="1"/>
</dbReference>